<accession>A0ABV3VUP5</accession>
<dbReference type="InterPro" id="IPR031807">
    <property type="entry name" value="HicB-like"/>
</dbReference>
<dbReference type="EMBL" id="JBFRHK010000003">
    <property type="protein sequence ID" value="MEX3744630.1"/>
    <property type="molecule type" value="Genomic_DNA"/>
</dbReference>
<feature type="domain" description="HicB-like antitoxin of toxin-antitoxin system" evidence="1">
    <location>
        <begin position="7"/>
        <end position="109"/>
    </location>
</feature>
<sequence length="137" mass="15163">MAKYYFPAIFDPGADGSEGFTVTFPDLPGCITEGSDMADALHMAKDALAGFLFGMEEDNEEIPSPSNPDNSKLPPGAFVSIIEIWTDYVREEIENKAIKKTLTIPKWLNDAAEKESINFSQLLQYAIKERLGIVSKQ</sequence>
<dbReference type="Proteomes" id="UP001558534">
    <property type="component" value="Unassembled WGS sequence"/>
</dbReference>
<reference evidence="2 3" key="1">
    <citation type="submission" date="2024-07" db="EMBL/GenBank/DDBJ databases">
        <title>Characterization of a bacterium isolated from hydrolysated instant sea cucumber by whole-genome sequencing and metabolomics.</title>
        <authorList>
            <person name="Luo X."/>
            <person name="Zhang Z."/>
            <person name="Zheng Z."/>
            <person name="Zhang W."/>
            <person name="Ming T."/>
            <person name="Jiao L."/>
            <person name="Su X."/>
            <person name="Kong F."/>
            <person name="Xu J."/>
        </authorList>
    </citation>
    <scope>NUCLEOTIDE SEQUENCE [LARGE SCALE GENOMIC DNA]</scope>
    <source>
        <strain evidence="2 3">XL-2024</strain>
    </source>
</reference>
<dbReference type="SUPFAM" id="SSF143100">
    <property type="entry name" value="TTHA1013/TTHA0281-like"/>
    <property type="match status" value="1"/>
</dbReference>
<organism evidence="2 3">
    <name type="scientific">Lysinibacillus xylanilyticus</name>
    <dbReference type="NCBI Taxonomy" id="582475"/>
    <lineage>
        <taxon>Bacteria</taxon>
        <taxon>Bacillati</taxon>
        <taxon>Bacillota</taxon>
        <taxon>Bacilli</taxon>
        <taxon>Bacillales</taxon>
        <taxon>Bacillaceae</taxon>
        <taxon>Lysinibacillus</taxon>
    </lineage>
</organism>
<evidence type="ECO:0000313" key="3">
    <source>
        <dbReference type="Proteomes" id="UP001558534"/>
    </source>
</evidence>
<keyword evidence="3" id="KW-1185">Reference proteome</keyword>
<evidence type="ECO:0000313" key="2">
    <source>
        <dbReference type="EMBL" id="MEX3744630.1"/>
    </source>
</evidence>
<dbReference type="Pfam" id="PF15919">
    <property type="entry name" value="HicB_lk_antitox"/>
    <property type="match status" value="1"/>
</dbReference>
<comment type="caution">
    <text evidence="2">The sequence shown here is derived from an EMBL/GenBank/DDBJ whole genome shotgun (WGS) entry which is preliminary data.</text>
</comment>
<dbReference type="RefSeq" id="WP_368635594.1">
    <property type="nucleotide sequence ID" value="NZ_JBFRHK010000003.1"/>
</dbReference>
<proteinExistence type="predicted"/>
<dbReference type="Gene3D" id="3.30.160.250">
    <property type="match status" value="1"/>
</dbReference>
<gene>
    <name evidence="2" type="ORF">AB1300_05720</name>
</gene>
<protein>
    <submittedName>
        <fullName evidence="2">Type II toxin-antitoxin system HicB family antitoxin</fullName>
    </submittedName>
</protein>
<evidence type="ECO:0000259" key="1">
    <source>
        <dbReference type="Pfam" id="PF15919"/>
    </source>
</evidence>
<name>A0ABV3VUP5_9BACI</name>
<dbReference type="InterPro" id="IPR035069">
    <property type="entry name" value="TTHA1013/TTHA0281-like"/>
</dbReference>